<keyword evidence="5" id="KW-1133">Transmembrane helix</keyword>
<dbReference type="InterPro" id="IPR018062">
    <property type="entry name" value="HTH_AraC-typ_CS"/>
</dbReference>
<feature type="transmembrane region" description="Helical" evidence="5">
    <location>
        <begin position="59"/>
        <end position="80"/>
    </location>
</feature>
<proteinExistence type="predicted"/>
<dbReference type="RefSeq" id="WP_407346496.1">
    <property type="nucleotide sequence ID" value="NZ_CP136864.1"/>
</dbReference>
<dbReference type="PROSITE" id="PS00041">
    <property type="entry name" value="HTH_ARAC_FAMILY_1"/>
    <property type="match status" value="1"/>
</dbReference>
<feature type="region of interest" description="Disordered" evidence="4">
    <location>
        <begin position="332"/>
        <end position="363"/>
    </location>
</feature>
<evidence type="ECO:0000256" key="4">
    <source>
        <dbReference type="SAM" id="MobiDB-lite"/>
    </source>
</evidence>
<dbReference type="SUPFAM" id="SSF46689">
    <property type="entry name" value="Homeodomain-like"/>
    <property type="match status" value="1"/>
</dbReference>
<keyword evidence="5" id="KW-0472">Membrane</keyword>
<protein>
    <submittedName>
        <fullName evidence="7">Helix-turn-helix domain-containing protein</fullName>
    </submittedName>
</protein>
<feature type="domain" description="HTH araC/xylS-type" evidence="6">
    <location>
        <begin position="237"/>
        <end position="342"/>
    </location>
</feature>
<keyword evidence="8" id="KW-1185">Reference proteome</keyword>
<evidence type="ECO:0000259" key="6">
    <source>
        <dbReference type="PROSITE" id="PS01124"/>
    </source>
</evidence>
<name>A0ABZ0HYC2_9GAMM</name>
<dbReference type="EMBL" id="CP136864">
    <property type="protein sequence ID" value="WOJ91931.1"/>
    <property type="molecule type" value="Genomic_DNA"/>
</dbReference>
<dbReference type="PANTHER" id="PTHR43280:SF29">
    <property type="entry name" value="ARAC-FAMILY TRANSCRIPTIONAL REGULATOR"/>
    <property type="match status" value="1"/>
</dbReference>
<feature type="transmembrane region" description="Helical" evidence="5">
    <location>
        <begin position="122"/>
        <end position="140"/>
    </location>
</feature>
<dbReference type="InterPro" id="IPR009057">
    <property type="entry name" value="Homeodomain-like_sf"/>
</dbReference>
<sequence length="363" mass="40474">MSDLLIAAIGFSLSQVLLSLLLLARQPGWGLSEKLFGVFLLSLLGYLFTPVLQGTSLSLLASTVQTAAPGVFWLLSASIFDDRFRLQAWHLGLVKFTVFVPLLSHLFSFPGSRSLFVDLPQALEFVMLALMLWVVVRHWRTDLVESRRRLRLWFVGCNGSYLFILILSREVLFPGAQWLFLLEYLPPAALLLAVNVALLQYRDGLLFSAPATVITAAPGPSVANAVVHTPADLELVSQLQKYMEDARPWREMGLSIGSLAQQLAVPEYRLRRAINGALGHRNFSDFLNSFRIRETTERLANNEEDHLPVLTIAMDAGFRSLSSFNKAFKETMAQTPTEWRKSQREQGSNGRHGTSNLELGASA</sequence>
<dbReference type="Pfam" id="PF12833">
    <property type="entry name" value="HTH_18"/>
    <property type="match status" value="1"/>
</dbReference>
<feature type="transmembrane region" description="Helical" evidence="5">
    <location>
        <begin position="6"/>
        <end position="23"/>
    </location>
</feature>
<dbReference type="Gene3D" id="1.10.10.60">
    <property type="entry name" value="Homeodomain-like"/>
    <property type="match status" value="1"/>
</dbReference>
<keyword evidence="2" id="KW-0238">DNA-binding</keyword>
<feature type="compositionally biased region" description="Polar residues" evidence="4">
    <location>
        <begin position="345"/>
        <end position="357"/>
    </location>
</feature>
<evidence type="ECO:0000313" key="7">
    <source>
        <dbReference type="EMBL" id="WOJ91931.1"/>
    </source>
</evidence>
<dbReference type="InterPro" id="IPR018060">
    <property type="entry name" value="HTH_AraC"/>
</dbReference>
<dbReference type="PANTHER" id="PTHR43280">
    <property type="entry name" value="ARAC-FAMILY TRANSCRIPTIONAL REGULATOR"/>
    <property type="match status" value="1"/>
</dbReference>
<evidence type="ECO:0000256" key="1">
    <source>
        <dbReference type="ARBA" id="ARBA00023015"/>
    </source>
</evidence>
<keyword evidence="1" id="KW-0805">Transcription regulation</keyword>
<evidence type="ECO:0000256" key="3">
    <source>
        <dbReference type="ARBA" id="ARBA00023163"/>
    </source>
</evidence>
<feature type="transmembrane region" description="Helical" evidence="5">
    <location>
        <begin position="178"/>
        <end position="199"/>
    </location>
</feature>
<evidence type="ECO:0000313" key="8">
    <source>
        <dbReference type="Proteomes" id="UP001626537"/>
    </source>
</evidence>
<feature type="transmembrane region" description="Helical" evidence="5">
    <location>
        <begin position="35"/>
        <end position="53"/>
    </location>
</feature>
<organism evidence="7 8">
    <name type="scientific">Congregibacter variabilis</name>
    <dbReference type="NCBI Taxonomy" id="3081200"/>
    <lineage>
        <taxon>Bacteria</taxon>
        <taxon>Pseudomonadati</taxon>
        <taxon>Pseudomonadota</taxon>
        <taxon>Gammaproteobacteria</taxon>
        <taxon>Cellvibrionales</taxon>
        <taxon>Halieaceae</taxon>
        <taxon>Congregibacter</taxon>
    </lineage>
</organism>
<gene>
    <name evidence="7" type="ORF">R0135_09020</name>
</gene>
<evidence type="ECO:0000256" key="5">
    <source>
        <dbReference type="SAM" id="Phobius"/>
    </source>
</evidence>
<keyword evidence="5" id="KW-0812">Transmembrane</keyword>
<feature type="transmembrane region" description="Helical" evidence="5">
    <location>
        <begin position="92"/>
        <end position="110"/>
    </location>
</feature>
<reference evidence="7 8" key="1">
    <citation type="submission" date="2023-10" db="EMBL/GenBank/DDBJ databases">
        <title>Two novel species belonging to the OM43/NOR5 clade.</title>
        <authorList>
            <person name="Park M."/>
        </authorList>
    </citation>
    <scope>NUCLEOTIDE SEQUENCE [LARGE SCALE GENOMIC DNA]</scope>
    <source>
        <strain evidence="7 8">IMCC43200</strain>
    </source>
</reference>
<dbReference type="Proteomes" id="UP001626537">
    <property type="component" value="Chromosome"/>
</dbReference>
<accession>A0ABZ0HYC2</accession>
<dbReference type="SMART" id="SM00342">
    <property type="entry name" value="HTH_ARAC"/>
    <property type="match status" value="1"/>
</dbReference>
<evidence type="ECO:0000256" key="2">
    <source>
        <dbReference type="ARBA" id="ARBA00023125"/>
    </source>
</evidence>
<feature type="transmembrane region" description="Helical" evidence="5">
    <location>
        <begin position="152"/>
        <end position="172"/>
    </location>
</feature>
<dbReference type="PROSITE" id="PS01124">
    <property type="entry name" value="HTH_ARAC_FAMILY_2"/>
    <property type="match status" value="1"/>
</dbReference>
<keyword evidence="3" id="KW-0804">Transcription</keyword>